<gene>
    <name evidence="2" type="ORF">DIY07_03520</name>
    <name evidence="1" type="ORF">DQ08_03055</name>
</gene>
<keyword evidence="3" id="KW-1185">Reference proteome</keyword>
<evidence type="ECO:0000313" key="4">
    <source>
        <dbReference type="Proteomes" id="UP000269148"/>
    </source>
</evidence>
<dbReference type="GO" id="GO:0008967">
    <property type="term" value="F:phosphoglycolate phosphatase activity"/>
    <property type="evidence" value="ECO:0007669"/>
    <property type="project" value="TreeGrafter"/>
</dbReference>
<proteinExistence type="predicted"/>
<dbReference type="KEGG" id="siq:DQ08_03055"/>
<dbReference type="OrthoDB" id="9807630at2"/>
<dbReference type="STRING" id="1346.BMF34_03170"/>
<dbReference type="Gene3D" id="3.40.50.1000">
    <property type="entry name" value="HAD superfamily/HAD-like"/>
    <property type="match status" value="1"/>
</dbReference>
<organism evidence="2 4">
    <name type="scientific">Streptococcus iniae</name>
    <name type="common">Streptococcus shiloi</name>
    <dbReference type="NCBI Taxonomy" id="1346"/>
    <lineage>
        <taxon>Bacteria</taxon>
        <taxon>Bacillati</taxon>
        <taxon>Bacillota</taxon>
        <taxon>Bacilli</taxon>
        <taxon>Lactobacillales</taxon>
        <taxon>Streptococcaceae</taxon>
        <taxon>Streptococcus</taxon>
    </lineage>
</organism>
<evidence type="ECO:0000313" key="1">
    <source>
        <dbReference type="EMBL" id="AHY15458.1"/>
    </source>
</evidence>
<name>A0A3L8GL22_STRIN</name>
<dbReference type="EMBL" id="QLQD01000034">
    <property type="protein sequence ID" value="RLU57815.1"/>
    <property type="molecule type" value="Genomic_DNA"/>
</dbReference>
<reference evidence="2 4" key="2">
    <citation type="submission" date="2018-06" db="EMBL/GenBank/DDBJ databases">
        <title>Mutators as drivers of adaptation in pathogenic bacteria and a risk factor for host jumps and vaccine escape.</title>
        <authorList>
            <person name="Barnes A.C."/>
            <person name="Silayeva O."/>
        </authorList>
    </citation>
    <scope>NUCLEOTIDE SEQUENCE [LARGE SCALE GENOMIC DNA]</scope>
    <source>
        <strain evidence="2 4">QMA0445</strain>
    </source>
</reference>
<dbReference type="SFLD" id="SFLDG01129">
    <property type="entry name" value="C1.5:_HAD__Beta-PGM__Phosphata"/>
    <property type="match status" value="1"/>
</dbReference>
<dbReference type="Proteomes" id="UP000269148">
    <property type="component" value="Unassembled WGS sequence"/>
</dbReference>
<dbReference type="GeneID" id="35766528"/>
<accession>A0A3L8GL22</accession>
<dbReference type="InterPro" id="IPR023214">
    <property type="entry name" value="HAD_sf"/>
</dbReference>
<dbReference type="Gene3D" id="1.10.150.240">
    <property type="entry name" value="Putative phosphatase, domain 2"/>
    <property type="match status" value="1"/>
</dbReference>
<evidence type="ECO:0000313" key="3">
    <source>
        <dbReference type="Proteomes" id="UP000025245"/>
    </source>
</evidence>
<dbReference type="PANTHER" id="PTHR43434">
    <property type="entry name" value="PHOSPHOGLYCOLATE PHOSPHATASE"/>
    <property type="match status" value="1"/>
</dbReference>
<dbReference type="InterPro" id="IPR050155">
    <property type="entry name" value="HAD-like_hydrolase_sf"/>
</dbReference>
<dbReference type="PANTHER" id="PTHR43434:SF25">
    <property type="entry name" value="PHOSPHOGLYCOLATE PHOSPHATASE"/>
    <property type="match status" value="1"/>
</dbReference>
<protein>
    <submittedName>
        <fullName evidence="2">HAD family hydrolase</fullName>
    </submittedName>
</protein>
<dbReference type="InterPro" id="IPR036412">
    <property type="entry name" value="HAD-like_sf"/>
</dbReference>
<dbReference type="InterPro" id="IPR041492">
    <property type="entry name" value="HAD_2"/>
</dbReference>
<dbReference type="EMBL" id="CP007586">
    <property type="protein sequence ID" value="AHY15458.1"/>
    <property type="molecule type" value="Genomic_DNA"/>
</dbReference>
<dbReference type="KEGG" id="sio:DW64_03045"/>
<dbReference type="GO" id="GO:0005829">
    <property type="term" value="C:cytosol"/>
    <property type="evidence" value="ECO:0007669"/>
    <property type="project" value="TreeGrafter"/>
</dbReference>
<keyword evidence="2" id="KW-0378">Hydrolase</keyword>
<dbReference type="InterPro" id="IPR006439">
    <property type="entry name" value="HAD-SF_hydro_IA"/>
</dbReference>
<dbReference type="NCBIfam" id="TIGR01549">
    <property type="entry name" value="HAD-SF-IA-v1"/>
    <property type="match status" value="1"/>
</dbReference>
<dbReference type="KEGG" id="siz:SI82_03275"/>
<dbReference type="Pfam" id="PF13419">
    <property type="entry name" value="HAD_2"/>
    <property type="match status" value="1"/>
</dbReference>
<dbReference type="RefSeq" id="WP_003100092.1">
    <property type="nucleotide sequence ID" value="NZ_CP010783.1"/>
</dbReference>
<dbReference type="SFLD" id="SFLDS00003">
    <property type="entry name" value="Haloacid_Dehalogenase"/>
    <property type="match status" value="1"/>
</dbReference>
<evidence type="ECO:0000313" key="2">
    <source>
        <dbReference type="EMBL" id="RLU57815.1"/>
    </source>
</evidence>
<dbReference type="Proteomes" id="UP000025245">
    <property type="component" value="Chromosome"/>
</dbReference>
<dbReference type="SUPFAM" id="SSF56784">
    <property type="entry name" value="HAD-like"/>
    <property type="match status" value="1"/>
</dbReference>
<reference evidence="1 3" key="1">
    <citation type="journal article" date="2014" name="Genome Announc.">
        <title>Complete Genome Sequence of a Virulent Strain, Streptococcus iniae ISET0901, Isolated from Diseased Tilapia.</title>
        <authorList>
            <person name="Pridgeon J.W."/>
            <person name="Zhang D."/>
            <person name="Zhang L."/>
        </authorList>
    </citation>
    <scope>NUCLEOTIDE SEQUENCE [LARGE SCALE GENOMIC DNA]</scope>
    <source>
        <strain evidence="1 3">ISET0901</strain>
    </source>
</reference>
<sequence>MALRNKAFPLANFIWDFDGTLVESYEAIIEVLNLLYDNYQLPFDLNGVSDFIIENSIGELLEQLSKEHGLPLLTLKIFFNHEQEARDHMISLMPGAKDLLDYATGKGIRHFIITHKGSTTEQVLTRLGIKQYFTEVITAASGFARKPDSESFDYLLKKYKLDKSQTFYIGDRPLDREFAENSKVMSINLREASSEKNIAINDLSDIKVIIDQNIISK</sequence>
<dbReference type="InterPro" id="IPR023198">
    <property type="entry name" value="PGP-like_dom2"/>
</dbReference>
<dbReference type="GO" id="GO:0006281">
    <property type="term" value="P:DNA repair"/>
    <property type="evidence" value="ECO:0007669"/>
    <property type="project" value="TreeGrafter"/>
</dbReference>
<dbReference type="AlphaFoldDB" id="A0A3L8GL22"/>
<dbReference type="SMR" id="A0A3L8GL22"/>